<gene>
    <name evidence="2" type="ORF">Fcan01_01475</name>
</gene>
<dbReference type="PANTHER" id="PTHR23324">
    <property type="entry name" value="SEC14 RELATED PROTEIN"/>
    <property type="match status" value="1"/>
</dbReference>
<evidence type="ECO:0000259" key="1">
    <source>
        <dbReference type="PROSITE" id="PS50191"/>
    </source>
</evidence>
<protein>
    <recommendedName>
        <fullName evidence="1">CRAL-TRIO domain-containing protein</fullName>
    </recommendedName>
</protein>
<dbReference type="EMBL" id="LNIX01000001">
    <property type="protein sequence ID" value="OXA64566.1"/>
    <property type="molecule type" value="Genomic_DNA"/>
</dbReference>
<dbReference type="PROSITE" id="PS50191">
    <property type="entry name" value="CRAL_TRIO"/>
    <property type="match status" value="1"/>
</dbReference>
<dbReference type="InterPro" id="IPR051064">
    <property type="entry name" value="SEC14/CRAL-TRIO_domain"/>
</dbReference>
<evidence type="ECO:0000313" key="2">
    <source>
        <dbReference type="EMBL" id="OXA64566.1"/>
    </source>
</evidence>
<accession>A0A226F6T1</accession>
<dbReference type="GO" id="GO:0005737">
    <property type="term" value="C:cytoplasm"/>
    <property type="evidence" value="ECO:0007669"/>
    <property type="project" value="TreeGrafter"/>
</dbReference>
<feature type="domain" description="CRAL-TRIO" evidence="1">
    <location>
        <begin position="90"/>
        <end position="292"/>
    </location>
</feature>
<keyword evidence="3" id="KW-1185">Reference proteome</keyword>
<evidence type="ECO:0000313" key="3">
    <source>
        <dbReference type="Proteomes" id="UP000198287"/>
    </source>
</evidence>
<dbReference type="InterPro" id="IPR036273">
    <property type="entry name" value="CRAL/TRIO_N_dom_sf"/>
</dbReference>
<dbReference type="SMART" id="SM00516">
    <property type="entry name" value="SEC14"/>
    <property type="match status" value="1"/>
</dbReference>
<dbReference type="OrthoDB" id="1434354at2759"/>
<proteinExistence type="predicted"/>
<reference evidence="2 3" key="1">
    <citation type="submission" date="2015-12" db="EMBL/GenBank/DDBJ databases">
        <title>The genome of Folsomia candida.</title>
        <authorList>
            <person name="Faddeeva A."/>
            <person name="Derks M.F."/>
            <person name="Anvar Y."/>
            <person name="Smit S."/>
            <person name="Van Straalen N."/>
            <person name="Roelofs D."/>
        </authorList>
    </citation>
    <scope>NUCLEOTIDE SEQUENCE [LARGE SCALE GENOMIC DNA]</scope>
    <source>
        <strain evidence="2 3">VU population</strain>
        <tissue evidence="2">Whole body</tissue>
    </source>
</reference>
<dbReference type="PANTHER" id="PTHR23324:SF83">
    <property type="entry name" value="SEC14-LIKE PROTEIN 2"/>
    <property type="match status" value="1"/>
</dbReference>
<dbReference type="Pfam" id="PF00650">
    <property type="entry name" value="CRAL_TRIO"/>
    <property type="match status" value="1"/>
</dbReference>
<organism evidence="2 3">
    <name type="scientific">Folsomia candida</name>
    <name type="common">Springtail</name>
    <dbReference type="NCBI Taxonomy" id="158441"/>
    <lineage>
        <taxon>Eukaryota</taxon>
        <taxon>Metazoa</taxon>
        <taxon>Ecdysozoa</taxon>
        <taxon>Arthropoda</taxon>
        <taxon>Hexapoda</taxon>
        <taxon>Collembola</taxon>
        <taxon>Entomobryomorpha</taxon>
        <taxon>Isotomoidea</taxon>
        <taxon>Isotomidae</taxon>
        <taxon>Proisotominae</taxon>
        <taxon>Folsomia</taxon>
    </lineage>
</organism>
<dbReference type="InterPro" id="IPR001251">
    <property type="entry name" value="CRAL-TRIO_dom"/>
</dbReference>
<comment type="caution">
    <text evidence="2">The sequence shown here is derived from an EMBL/GenBank/DDBJ whole genome shotgun (WGS) entry which is preliminary data.</text>
</comment>
<name>A0A226F6T1_FOLCA</name>
<dbReference type="Gene3D" id="3.40.525.10">
    <property type="entry name" value="CRAL-TRIO lipid binding domain"/>
    <property type="match status" value="1"/>
</dbReference>
<dbReference type="Proteomes" id="UP000198287">
    <property type="component" value="Unassembled WGS sequence"/>
</dbReference>
<sequence length="309" mass="36786">MAVIAVLHTLDNLNMVDQVEITGQFQMNSEKQLQARVSKIMWNEHAKGHSTMHRWLLFKKMNVNNAEKAIRDHIRWRKEFDIDRLRSAPPNPKLWKRFQYNVTVHARNGDPVLLMPFGDWDVRDYITAKGDQHTFDKYQGQMWEKGLSRFCLVLVPRCPYYARNPGLAAVEKVEMNLNDTKRSTSVRLYLVCDLENLEYRQLASYTSLQYIFSMVYNFENNYPETVHAAIMINCDWVFESLLRYISPFLREGSFERLKIYPKDRSKWMKDVRRLIHPSQLPYRYGGYSKSEKRKLATRRPFFVRQLGLK</sequence>
<dbReference type="AlphaFoldDB" id="A0A226F6T1"/>
<dbReference type="InterPro" id="IPR036865">
    <property type="entry name" value="CRAL-TRIO_dom_sf"/>
</dbReference>
<dbReference type="SUPFAM" id="SSF52087">
    <property type="entry name" value="CRAL/TRIO domain"/>
    <property type="match status" value="1"/>
</dbReference>
<dbReference type="SUPFAM" id="SSF46938">
    <property type="entry name" value="CRAL/TRIO N-terminal domain"/>
    <property type="match status" value="1"/>
</dbReference>
<dbReference type="CDD" id="cd00170">
    <property type="entry name" value="SEC14"/>
    <property type="match status" value="1"/>
</dbReference>